<keyword evidence="12" id="KW-1015">Disulfide bond</keyword>
<comment type="similarity">
    <text evidence="3 14">Belongs to the peptidase M14 family.</text>
</comment>
<comment type="cofactor">
    <cofactor evidence="1">
        <name>Zn(2+)</name>
        <dbReference type="ChEBI" id="CHEBI:29105"/>
    </cofactor>
</comment>
<keyword evidence="19" id="KW-1185">Reference proteome</keyword>
<dbReference type="SUPFAM" id="SSF53187">
    <property type="entry name" value="Zn-dependent exopeptidases"/>
    <property type="match status" value="3"/>
</dbReference>
<evidence type="ECO:0000259" key="17">
    <source>
        <dbReference type="PROSITE" id="PS52035"/>
    </source>
</evidence>
<evidence type="ECO:0000256" key="10">
    <source>
        <dbReference type="ARBA" id="ARBA00022833"/>
    </source>
</evidence>
<evidence type="ECO:0000256" key="3">
    <source>
        <dbReference type="ARBA" id="ARBA00005988"/>
    </source>
</evidence>
<dbReference type="SMART" id="SM00631">
    <property type="entry name" value="Zn_pept"/>
    <property type="match status" value="3"/>
</dbReference>
<dbReference type="PANTHER" id="PTHR11705">
    <property type="entry name" value="PROTEASE FAMILY M14 CARBOXYPEPTIDASE A,B"/>
    <property type="match status" value="1"/>
</dbReference>
<name>A0A182FDU5_ANOAL</name>
<dbReference type="VEuPathDB" id="VectorBase:AALB20_028582"/>
<dbReference type="EnsemblMetazoa" id="AALB004686-RA">
    <property type="protein sequence ID" value="AALB004686-PA"/>
    <property type="gene ID" value="AALB004686"/>
</dbReference>
<evidence type="ECO:0000256" key="5">
    <source>
        <dbReference type="ARBA" id="ARBA00022645"/>
    </source>
</evidence>
<keyword evidence="4" id="KW-0964">Secreted</keyword>
<dbReference type="Gene3D" id="3.30.70.340">
    <property type="entry name" value="Metallocarboxypeptidase-like"/>
    <property type="match status" value="3"/>
</dbReference>
<feature type="domain" description="Peptidase M14" evidence="17">
    <location>
        <begin position="124"/>
        <end position="416"/>
    </location>
</feature>
<evidence type="ECO:0000256" key="13">
    <source>
        <dbReference type="ARBA" id="ARBA00057299"/>
    </source>
</evidence>
<protein>
    <recommendedName>
        <fullName evidence="17">Peptidase M14 domain-containing protein</fullName>
    </recommendedName>
</protein>
<keyword evidence="9" id="KW-0378">Hydrolase</keyword>
<keyword evidence="10" id="KW-0862">Zinc</keyword>
<feature type="domain" description="Peptidase M14" evidence="17">
    <location>
        <begin position="530"/>
        <end position="821"/>
    </location>
</feature>
<evidence type="ECO:0000256" key="11">
    <source>
        <dbReference type="ARBA" id="ARBA00023049"/>
    </source>
</evidence>
<feature type="compositionally biased region" description="Low complexity" evidence="15">
    <location>
        <begin position="849"/>
        <end position="859"/>
    </location>
</feature>
<feature type="region of interest" description="Disordered" evidence="15">
    <location>
        <begin position="849"/>
        <end position="870"/>
    </location>
</feature>
<evidence type="ECO:0000256" key="16">
    <source>
        <dbReference type="SAM" id="SignalP"/>
    </source>
</evidence>
<feature type="domain" description="Peptidase M14" evidence="17">
    <location>
        <begin position="1004"/>
        <end position="1294"/>
    </location>
</feature>
<dbReference type="PANTHER" id="PTHR11705:SF140">
    <property type="entry name" value="FI02848P-RELATED"/>
    <property type="match status" value="1"/>
</dbReference>
<evidence type="ECO:0000256" key="1">
    <source>
        <dbReference type="ARBA" id="ARBA00001947"/>
    </source>
</evidence>
<keyword evidence="6" id="KW-0645">Protease</keyword>
<evidence type="ECO:0000256" key="4">
    <source>
        <dbReference type="ARBA" id="ARBA00022525"/>
    </source>
</evidence>
<dbReference type="InterPro" id="IPR000834">
    <property type="entry name" value="Peptidase_M14"/>
</dbReference>
<reference evidence="18 19" key="1">
    <citation type="journal article" date="2017" name="G3 (Bethesda)">
        <title>The Physical Genome Mapping of Anopheles albimanus Corrected Scaffold Misassemblies and Identified Interarm Rearrangements in Genus Anopheles.</title>
        <authorList>
            <person name="Artemov G.N."/>
            <person name="Peery A.N."/>
            <person name="Jiang X."/>
            <person name="Tu Z."/>
            <person name="Stegniy V.N."/>
            <person name="Sharakhova M.V."/>
            <person name="Sharakhov I.V."/>
        </authorList>
    </citation>
    <scope>NUCLEOTIDE SEQUENCE [LARGE SCALE GENOMIC DNA]</scope>
    <source>
        <strain evidence="18 19">ALBI9_A</strain>
    </source>
</reference>
<evidence type="ECO:0000313" key="19">
    <source>
        <dbReference type="Proteomes" id="UP000069272"/>
    </source>
</evidence>
<evidence type="ECO:0000256" key="15">
    <source>
        <dbReference type="SAM" id="MobiDB-lite"/>
    </source>
</evidence>
<feature type="active site" description="Proton donor/acceptor" evidence="14">
    <location>
        <position position="382"/>
    </location>
</feature>
<keyword evidence="8 16" id="KW-0732">Signal</keyword>
<evidence type="ECO:0000256" key="12">
    <source>
        <dbReference type="ARBA" id="ARBA00023157"/>
    </source>
</evidence>
<keyword evidence="11" id="KW-0482">Metalloprotease</keyword>
<feature type="signal peptide" evidence="16">
    <location>
        <begin position="1"/>
        <end position="23"/>
    </location>
</feature>
<dbReference type="VEuPathDB" id="VectorBase:AALB004686"/>
<dbReference type="InterPro" id="IPR003146">
    <property type="entry name" value="M14A_act_pep"/>
</dbReference>
<evidence type="ECO:0000256" key="6">
    <source>
        <dbReference type="ARBA" id="ARBA00022670"/>
    </source>
</evidence>
<dbReference type="PROSITE" id="PS52035">
    <property type="entry name" value="PEPTIDASE_M14"/>
    <property type="match status" value="3"/>
</dbReference>
<proteinExistence type="inferred from homology"/>
<dbReference type="CDD" id="cd03860">
    <property type="entry name" value="M14_CP_A-B_like"/>
    <property type="match status" value="1"/>
</dbReference>
<keyword evidence="5" id="KW-0121">Carboxypeptidase</keyword>
<dbReference type="VEuPathDB" id="VectorBase:AALB20_030240"/>
<evidence type="ECO:0000256" key="14">
    <source>
        <dbReference type="PROSITE-ProRule" id="PRU01379"/>
    </source>
</evidence>
<dbReference type="SUPFAM" id="SSF54897">
    <property type="entry name" value="Protease propeptides/inhibitors"/>
    <property type="match status" value="3"/>
</dbReference>
<evidence type="ECO:0000256" key="7">
    <source>
        <dbReference type="ARBA" id="ARBA00022723"/>
    </source>
</evidence>
<evidence type="ECO:0000256" key="2">
    <source>
        <dbReference type="ARBA" id="ARBA00004613"/>
    </source>
</evidence>
<accession>A0A182FDU5</accession>
<dbReference type="PRINTS" id="PR00765">
    <property type="entry name" value="CRBOXYPTASEA"/>
</dbReference>
<dbReference type="GO" id="GO:0004181">
    <property type="term" value="F:metallocarboxypeptidase activity"/>
    <property type="evidence" value="ECO:0007669"/>
    <property type="project" value="InterPro"/>
</dbReference>
<dbReference type="Pfam" id="PF02244">
    <property type="entry name" value="Propep_M14"/>
    <property type="match status" value="3"/>
</dbReference>
<evidence type="ECO:0000313" key="18">
    <source>
        <dbReference type="EnsemblMetazoa" id="AALB004686-PA"/>
    </source>
</evidence>
<sequence>MKYCGVAFVLLAALAMLSQGSTAEQVSYRNYKVYDIQVDTIEKHTVLKRWEEVKGVDFWDRAGKRVMIAPMLQDTFERFLTLNGFTFVRSIEDVEATIEAERQYDQEYRRRKAASGRATVDFEHFWTIDEVETYLESLAREYPSLVKVETIGTSHLGRRIKSITISTNNGVAGTKPVVFIDGGIHAREWAGVMSVLYLIHELVEHSSDYADMLAKDWIIIPVANPDGYEFSHTSNRMWRKNRFPATVLCTGVDLNRNWDYMWVFTSNACSDSYAGATAFSELETQALNRVMLRYQSDIVLYLAVHTYGDMILYPYGHSWPFVPVTNQAAHIALAEQAREAVTAVGGPRYIVGNSAEILYTANGCSDDYAVGVIGTRYGYTLELTGGGSNGFDLPASQIQAVATQTFQIYLMMKLLPVLLLLGVACLAHAQFYENYKLYELLVKDSDHVDELNFWYDQGTLDFWSHAAPNRSVTVMISPRVRRRFEQMLQEEDIAFKVMMENVQEMLDAEQAWRKEQERLRPTNGAIDFNHFWTLDEINSYLEKLSLAYPKLVTLVEIGRTSLNRPINAVTISTKGRISQKRPVVLIDAGLQAREWASHMAVMHLIHQLVVNSEANKEMLKNTDWVIVPVANPDGYAYSHEMNRLWRKNRSAGKTICPGADLSHNFPFRWHYTSNSCTEGYSGSAPASESETRALMLMMAQYARSLKVYLTVHACGEYILYPYGYDKVQAPNAAVLQMLGEQAARAARDVRGTVYQVGSAGSLLTPQTGSADFVYGSYGAEFTYTLELPCGRGGSAFLLETDRLPQVLAEAFEMFKVYGKFAGSTTVGRPYDASKVKDVKVKDTKAVADTVDSSSSSAAEESQENDDDDEKRTRTVVAMKSLAAVCCWFLVTLAFAKAGSYHGFELYTVRPETQEQLMELLRWPVPMAEVDFWDAPKLNRDTRMMVARTDRKAVVTFLERHDIDYELVVEDVQELLTKEERRNAEHLRRRVRRDSNSRATIDFEHFWTLEEIYDYLDELATAYTGLVRVTEVGTTHEGRPIKAITISTNGEIDQRRPIVFIDGGIHAREWAGVMSVMYMIHEFVEHSEEYAAQLTNTDYVIIPVLNPDGYVYTHDQNRLWRKNRSQVNVLCYGVDLNRNFPYQWDWTSSECTNNFAGTAQASEKETQTMMALMDQYKSAIRVYLAVHTYGELILWPWGYDFIRSDNEIELQRLGEQARDALVAAGGPTYEVGNSAEILYTASGATDDYAHSLGVPYAYTLELTGGGLEGFDLPASELAKVAADTFELFKVFGQHAGTLTVP</sequence>
<dbReference type="STRING" id="7167.A0A182FDU5"/>
<feature type="active site" description="Proton donor/acceptor" evidence="14">
    <location>
        <position position="1260"/>
    </location>
</feature>
<evidence type="ECO:0000256" key="8">
    <source>
        <dbReference type="ARBA" id="ARBA00022729"/>
    </source>
</evidence>
<dbReference type="GO" id="GO:0006508">
    <property type="term" value="P:proteolysis"/>
    <property type="evidence" value="ECO:0007669"/>
    <property type="project" value="UniProtKB-KW"/>
</dbReference>
<feature type="active site" description="Proton donor/acceptor" evidence="14">
    <location>
        <position position="786"/>
    </location>
</feature>
<keyword evidence="7" id="KW-0479">Metal-binding</keyword>
<comment type="subcellular location">
    <subcellularLocation>
        <location evidence="2">Secreted</location>
    </subcellularLocation>
</comment>
<dbReference type="FunFam" id="3.40.630.10:FF:000040">
    <property type="entry name" value="zinc carboxypeptidase"/>
    <property type="match status" value="3"/>
</dbReference>
<dbReference type="Proteomes" id="UP000069272">
    <property type="component" value="Chromosome 3L"/>
</dbReference>
<reference evidence="18" key="2">
    <citation type="submission" date="2022-08" db="UniProtKB">
        <authorList>
            <consortium name="EnsemblMetazoa"/>
        </authorList>
    </citation>
    <scope>IDENTIFICATION</scope>
    <source>
        <strain evidence="18">STECLA/ALBI9_A</strain>
    </source>
</reference>
<evidence type="ECO:0000256" key="9">
    <source>
        <dbReference type="ARBA" id="ARBA00022801"/>
    </source>
</evidence>
<dbReference type="GO" id="GO:0008270">
    <property type="term" value="F:zinc ion binding"/>
    <property type="evidence" value="ECO:0007669"/>
    <property type="project" value="InterPro"/>
</dbReference>
<feature type="chain" id="PRO_5044292223" description="Peptidase M14 domain-containing protein" evidence="16">
    <location>
        <begin position="24"/>
        <end position="1300"/>
    </location>
</feature>
<comment type="function">
    <text evidence="13">Involved in the digestion of the blood meal.</text>
</comment>
<dbReference type="InterPro" id="IPR036990">
    <property type="entry name" value="M14A-like_propep"/>
</dbReference>
<dbReference type="GO" id="GO:0005615">
    <property type="term" value="C:extracellular space"/>
    <property type="evidence" value="ECO:0007669"/>
    <property type="project" value="TreeGrafter"/>
</dbReference>
<dbReference type="Gene3D" id="3.40.630.10">
    <property type="entry name" value="Zn peptidases"/>
    <property type="match status" value="3"/>
</dbReference>
<dbReference type="Pfam" id="PF00246">
    <property type="entry name" value="Peptidase_M14"/>
    <property type="match status" value="3"/>
</dbReference>
<organism evidence="18 19">
    <name type="scientific">Anopheles albimanus</name>
    <name type="common">New world malaria mosquito</name>
    <dbReference type="NCBI Taxonomy" id="7167"/>
    <lineage>
        <taxon>Eukaryota</taxon>
        <taxon>Metazoa</taxon>
        <taxon>Ecdysozoa</taxon>
        <taxon>Arthropoda</taxon>
        <taxon>Hexapoda</taxon>
        <taxon>Insecta</taxon>
        <taxon>Pterygota</taxon>
        <taxon>Neoptera</taxon>
        <taxon>Endopterygota</taxon>
        <taxon>Diptera</taxon>
        <taxon>Nematocera</taxon>
        <taxon>Culicoidea</taxon>
        <taxon>Culicidae</taxon>
        <taxon>Anophelinae</taxon>
        <taxon>Anopheles</taxon>
    </lineage>
</organism>